<comment type="caution">
    <text evidence="2">The sequence shown here is derived from an EMBL/GenBank/DDBJ whole genome shotgun (WGS) entry which is preliminary data.</text>
</comment>
<gene>
    <name evidence="2" type="ORF">AB6A40_010934</name>
</gene>
<dbReference type="EMBL" id="JBGFUD010015930">
    <property type="protein sequence ID" value="MFH4984225.1"/>
    <property type="molecule type" value="Genomic_DNA"/>
</dbReference>
<protein>
    <submittedName>
        <fullName evidence="2">Uncharacterized protein</fullName>
    </submittedName>
</protein>
<proteinExistence type="predicted"/>
<accession>A0ABD6F450</accession>
<dbReference type="AlphaFoldDB" id="A0ABD6F450"/>
<feature type="region of interest" description="Disordered" evidence="1">
    <location>
        <begin position="71"/>
        <end position="141"/>
    </location>
</feature>
<sequence>MVALHAGVMYCTEITDALWKRYLSQHPENLIDEDSCLINFARTQSIRWNRSNEERTSRRLRGSQRISKFLSNRSHPSFKLQRSSRTSRSLNTNDKGETSSTVQRTMVSITPPTIHSHAIQSDTTIFEPDENEDTSSPNLIV</sequence>
<keyword evidence="3" id="KW-1185">Reference proteome</keyword>
<feature type="compositionally biased region" description="Polar residues" evidence="1">
    <location>
        <begin position="90"/>
        <end position="124"/>
    </location>
</feature>
<evidence type="ECO:0000313" key="2">
    <source>
        <dbReference type="EMBL" id="MFH4984225.1"/>
    </source>
</evidence>
<organism evidence="2 3">
    <name type="scientific">Gnathostoma spinigerum</name>
    <dbReference type="NCBI Taxonomy" id="75299"/>
    <lineage>
        <taxon>Eukaryota</taxon>
        <taxon>Metazoa</taxon>
        <taxon>Ecdysozoa</taxon>
        <taxon>Nematoda</taxon>
        <taxon>Chromadorea</taxon>
        <taxon>Rhabditida</taxon>
        <taxon>Spirurina</taxon>
        <taxon>Gnathostomatomorpha</taxon>
        <taxon>Gnathostomatoidea</taxon>
        <taxon>Gnathostomatidae</taxon>
        <taxon>Gnathostoma</taxon>
    </lineage>
</organism>
<evidence type="ECO:0000313" key="3">
    <source>
        <dbReference type="Proteomes" id="UP001608902"/>
    </source>
</evidence>
<reference evidence="2 3" key="1">
    <citation type="submission" date="2024-08" db="EMBL/GenBank/DDBJ databases">
        <title>Gnathostoma spinigerum genome.</title>
        <authorList>
            <person name="Gonzalez-Bertolin B."/>
            <person name="Monzon S."/>
            <person name="Zaballos A."/>
            <person name="Jimenez P."/>
            <person name="Dekumyoy P."/>
            <person name="Varona S."/>
            <person name="Cuesta I."/>
            <person name="Sumanam S."/>
            <person name="Adisakwattana P."/>
            <person name="Gasser R.B."/>
            <person name="Hernandez-Gonzalez A."/>
            <person name="Young N.D."/>
            <person name="Perteguer M.J."/>
        </authorList>
    </citation>
    <scope>NUCLEOTIDE SEQUENCE [LARGE SCALE GENOMIC DNA]</scope>
    <source>
        <strain evidence="2">AL3</strain>
        <tissue evidence="2">Liver</tissue>
    </source>
</reference>
<name>A0ABD6F450_9BILA</name>
<evidence type="ECO:0000256" key="1">
    <source>
        <dbReference type="SAM" id="MobiDB-lite"/>
    </source>
</evidence>
<dbReference type="Proteomes" id="UP001608902">
    <property type="component" value="Unassembled WGS sequence"/>
</dbReference>